<accession>A0A0K2T962</accession>
<dbReference type="GO" id="GO:0000145">
    <property type="term" value="C:exocyst"/>
    <property type="evidence" value="ECO:0007669"/>
    <property type="project" value="InterPro"/>
</dbReference>
<dbReference type="EMBL" id="HACA01005273">
    <property type="protein sequence ID" value="CDW22634.1"/>
    <property type="molecule type" value="Transcribed_RNA"/>
</dbReference>
<proteinExistence type="predicted"/>
<dbReference type="PANTHER" id="PTHR21292:SF1">
    <property type="entry name" value="EXOCYST COMPLEX COMPONENT 3"/>
    <property type="match status" value="1"/>
</dbReference>
<organism evidence="1">
    <name type="scientific">Lepeophtheirus salmonis</name>
    <name type="common">Salmon louse</name>
    <name type="synonym">Caligus salmonis</name>
    <dbReference type="NCBI Taxonomy" id="72036"/>
    <lineage>
        <taxon>Eukaryota</taxon>
        <taxon>Metazoa</taxon>
        <taxon>Ecdysozoa</taxon>
        <taxon>Arthropoda</taxon>
        <taxon>Crustacea</taxon>
        <taxon>Multicrustacea</taxon>
        <taxon>Hexanauplia</taxon>
        <taxon>Copepoda</taxon>
        <taxon>Siphonostomatoida</taxon>
        <taxon>Caligidae</taxon>
        <taxon>Lepeophtheirus</taxon>
    </lineage>
</organism>
<dbReference type="InterPro" id="IPR010326">
    <property type="entry name" value="EXOC3/Sec6"/>
</dbReference>
<reference evidence="1" key="1">
    <citation type="submission" date="2014-05" db="EMBL/GenBank/DDBJ databases">
        <authorList>
            <person name="Chronopoulou M."/>
        </authorList>
    </citation>
    <scope>NUCLEOTIDE SEQUENCE</scope>
    <source>
        <tissue evidence="1">Whole organism</tissue>
    </source>
</reference>
<dbReference type="GO" id="GO:0000149">
    <property type="term" value="F:SNARE binding"/>
    <property type="evidence" value="ECO:0007669"/>
    <property type="project" value="TreeGrafter"/>
</dbReference>
<dbReference type="Pfam" id="PF06046">
    <property type="entry name" value="Sec6"/>
    <property type="match status" value="1"/>
</dbReference>
<dbReference type="PANTHER" id="PTHR21292">
    <property type="entry name" value="EXOCYST COMPLEX COMPONENT SEC6-RELATED"/>
    <property type="match status" value="1"/>
</dbReference>
<evidence type="ECO:0000313" key="1">
    <source>
        <dbReference type="EMBL" id="CDW22634.1"/>
    </source>
</evidence>
<dbReference type="OrthoDB" id="10047020at2759"/>
<dbReference type="GO" id="GO:0051601">
    <property type="term" value="P:exocyst localization"/>
    <property type="evidence" value="ECO:0007669"/>
    <property type="project" value="TreeGrafter"/>
</dbReference>
<dbReference type="GO" id="GO:0006887">
    <property type="term" value="P:exocytosis"/>
    <property type="evidence" value="ECO:0007669"/>
    <property type="project" value="InterPro"/>
</dbReference>
<dbReference type="AlphaFoldDB" id="A0A0K2T962"/>
<protein>
    <submittedName>
        <fullName evidence="1">Exocyst complex component 3like [Megachile rotundata]</fullName>
    </submittedName>
</protein>
<name>A0A0K2T962_LEPSM</name>
<sequence length="392" mass="45707">MDIEKLEEETKKKAAKKVANMLYAPDKLEKVSQYKVNVSRKKASVEAMLKTAMQSQLDGVKTGLEQLQSALADMQQVTESVAEIEETLKELPLLQDKLYDIKIETQKHSQLLTAKENLKHLFTVPETVQQTETWIMEGKLLEAHKAMVDLENSRDDLLFELHKLPHQSSNDREVLKEYFEPLTSLSYKMEKQIKFALQRSLNTVRKDPKVVVTALRIIEREEKSDEECFQRQKSTGFIPPGRPKNWREKAMDALKTHVMERLEGNQLEIRSENKMWLVRHLEVIRMIACEDLRIVKSLFQPIFPPRYKIMDHFIQLYQQALSNRLLEIIDAGLEGQEYVSILSWILQTYPGKEMMRNINLQISSDKILPLLNTATMEKLQKEYLNKIIIRIG</sequence>